<organism evidence="1 2">
    <name type="scientific">Xanthomarina gelatinilytica</name>
    <dbReference type="NCBI Taxonomy" id="1137281"/>
    <lineage>
        <taxon>Bacteria</taxon>
        <taxon>Pseudomonadati</taxon>
        <taxon>Bacteroidota</taxon>
        <taxon>Flavobacteriia</taxon>
        <taxon>Flavobacteriales</taxon>
        <taxon>Flavobacteriaceae</taxon>
        <taxon>Xanthomarina</taxon>
    </lineage>
</organism>
<dbReference type="InterPro" id="IPR029063">
    <property type="entry name" value="SAM-dependent_MTases_sf"/>
</dbReference>
<dbReference type="SUPFAM" id="SSF53335">
    <property type="entry name" value="S-adenosyl-L-methionine-dependent methyltransferases"/>
    <property type="match status" value="1"/>
</dbReference>
<reference evidence="1 2" key="1">
    <citation type="journal article" date="2018" name="Nat. Biotechnol.">
        <title>A standardized bacterial taxonomy based on genome phylogeny substantially revises the tree of life.</title>
        <authorList>
            <person name="Parks D.H."/>
            <person name="Chuvochina M."/>
            <person name="Waite D.W."/>
            <person name="Rinke C."/>
            <person name="Skarshewski A."/>
            <person name="Chaumeil P.A."/>
            <person name="Hugenholtz P."/>
        </authorList>
    </citation>
    <scope>NUCLEOTIDE SEQUENCE [LARGE SCALE GENOMIC DNA]</scope>
    <source>
        <strain evidence="1">UBA10227</strain>
    </source>
</reference>
<dbReference type="AlphaFoldDB" id="A0A3D6BMM2"/>
<proteinExistence type="predicted"/>
<evidence type="ECO:0000313" key="1">
    <source>
        <dbReference type="EMBL" id="HCY80413.1"/>
    </source>
</evidence>
<gene>
    <name evidence="1" type="ORF">DHV22_01790</name>
</gene>
<accession>A0A3D6BMM2</accession>
<sequence>MKIKKLTVKDFEEAFGENLSPFLCKKIESCNLAYQELTSPERDNLIMNIMRTLSDEQIQKSGAHRANDWVRGWAENSSELSETNNFNSLIPKYFGKFPYVRWKQNFIKPVNKSFEYNMARILQYWLFEKHFKDSNSVYEFGCGTGHNLFRVNEINKDANVYGLDWAESSQDNIKKINNIFDKNFGSHRFDFFNVEHDYTLDPKSGVYTFAALEQVGSSHTEFLT</sequence>
<dbReference type="Proteomes" id="UP000263268">
    <property type="component" value="Unassembled WGS sequence"/>
</dbReference>
<comment type="caution">
    <text evidence="1">The sequence shown here is derived from an EMBL/GenBank/DDBJ whole genome shotgun (WGS) entry which is preliminary data.</text>
</comment>
<dbReference type="EMBL" id="DPRK01000026">
    <property type="protein sequence ID" value="HCY80413.1"/>
    <property type="molecule type" value="Genomic_DNA"/>
</dbReference>
<name>A0A3D6BMM2_9FLAO</name>
<protein>
    <recommendedName>
        <fullName evidence="3">Class I SAM-dependent methyltransferase</fullName>
    </recommendedName>
</protein>
<evidence type="ECO:0000313" key="2">
    <source>
        <dbReference type="Proteomes" id="UP000263268"/>
    </source>
</evidence>
<feature type="non-terminal residue" evidence="1">
    <location>
        <position position="224"/>
    </location>
</feature>
<evidence type="ECO:0008006" key="3">
    <source>
        <dbReference type="Google" id="ProtNLM"/>
    </source>
</evidence>
<dbReference type="Gene3D" id="3.40.50.150">
    <property type="entry name" value="Vaccinia Virus protein VP39"/>
    <property type="match status" value="1"/>
</dbReference>